<evidence type="ECO:0000313" key="15">
    <source>
        <dbReference type="EMBL" id="RRJ83732.1"/>
    </source>
</evidence>
<feature type="binding site" evidence="13">
    <location>
        <position position="329"/>
    </location>
    <ligand>
        <name>UDP-N-acetyl-alpha-D-glucosamine</name>
        <dbReference type="ChEBI" id="CHEBI:57705"/>
    </ligand>
</feature>
<dbReference type="PANTHER" id="PTHR43783">
    <property type="entry name" value="UDP-N-ACETYLGLUCOSAMINE 1-CARBOXYVINYLTRANSFERASE"/>
    <property type="match status" value="1"/>
</dbReference>
<dbReference type="GO" id="GO:0071555">
    <property type="term" value="P:cell wall organization"/>
    <property type="evidence" value="ECO:0007669"/>
    <property type="project" value="UniProtKB-KW"/>
</dbReference>
<dbReference type="EC" id="2.5.1.7" evidence="13"/>
<evidence type="ECO:0000256" key="1">
    <source>
        <dbReference type="ARBA" id="ARBA00004496"/>
    </source>
</evidence>
<evidence type="ECO:0000256" key="8">
    <source>
        <dbReference type="ARBA" id="ARBA00023306"/>
    </source>
</evidence>
<evidence type="ECO:0000256" key="10">
    <source>
        <dbReference type="ARBA" id="ARBA00023317"/>
    </source>
</evidence>
<feature type="binding site" evidence="13">
    <location>
        <begin position="22"/>
        <end position="23"/>
    </location>
    <ligand>
        <name>phosphoenolpyruvate</name>
        <dbReference type="ChEBI" id="CHEBI:58702"/>
    </ligand>
</feature>
<feature type="domain" description="Enolpyruvate transferase" evidence="14">
    <location>
        <begin position="8"/>
        <end position="408"/>
    </location>
</feature>
<organism evidence="15 16">
    <name type="scientific">Aestuariirhabdus litorea</name>
    <dbReference type="NCBI Taxonomy" id="2528527"/>
    <lineage>
        <taxon>Bacteria</taxon>
        <taxon>Pseudomonadati</taxon>
        <taxon>Pseudomonadota</taxon>
        <taxon>Gammaproteobacteria</taxon>
        <taxon>Oceanospirillales</taxon>
        <taxon>Aestuariirhabdaceae</taxon>
        <taxon>Aestuariirhabdus</taxon>
    </lineage>
</organism>
<keyword evidence="16" id="KW-1185">Reference proteome</keyword>
<evidence type="ECO:0000256" key="2">
    <source>
        <dbReference type="ARBA" id="ARBA00004752"/>
    </source>
</evidence>
<keyword evidence="9 13" id="KW-0961">Cell wall biogenesis/degradation</keyword>
<keyword evidence="8 13" id="KW-0131">Cell cycle</keyword>
<evidence type="ECO:0000256" key="7">
    <source>
        <dbReference type="ARBA" id="ARBA00022984"/>
    </source>
</evidence>
<evidence type="ECO:0000256" key="9">
    <source>
        <dbReference type="ARBA" id="ARBA00023316"/>
    </source>
</evidence>
<dbReference type="InterPro" id="IPR036968">
    <property type="entry name" value="Enolpyruvate_Tfrase_sf"/>
</dbReference>
<dbReference type="AlphaFoldDB" id="A0A3P3VLU0"/>
<dbReference type="GO" id="GO:0008760">
    <property type="term" value="F:UDP-N-acetylglucosamine 1-carboxyvinyltransferase activity"/>
    <property type="evidence" value="ECO:0007669"/>
    <property type="project" value="UniProtKB-UniRule"/>
</dbReference>
<gene>
    <name evidence="13 15" type="primary">murA</name>
    <name evidence="15" type="ORF">D0544_01005</name>
</gene>
<dbReference type="UniPathway" id="UPA00219"/>
<reference evidence="15 16" key="1">
    <citation type="submission" date="2018-08" db="EMBL/GenBank/DDBJ databases">
        <authorList>
            <person name="Khan S.A."/>
        </authorList>
    </citation>
    <scope>NUCLEOTIDE SEQUENCE [LARGE SCALE GENOMIC DNA]</scope>
    <source>
        <strain evidence="15 16">GTF-13</strain>
    </source>
</reference>
<comment type="pathway">
    <text evidence="2 13">Cell wall biogenesis; peptidoglycan biosynthesis.</text>
</comment>
<evidence type="ECO:0000256" key="12">
    <source>
        <dbReference type="ARBA" id="ARBA00047527"/>
    </source>
</evidence>
<dbReference type="Gene3D" id="3.65.10.10">
    <property type="entry name" value="Enolpyruvate transferase domain"/>
    <property type="match status" value="2"/>
</dbReference>
<reference evidence="15 16" key="2">
    <citation type="submission" date="2018-12" db="EMBL/GenBank/DDBJ databases">
        <title>Simiduia agarivorans gen. nov., sp. nov., a marine, agarolytic bacterium isolated from shallow coastal water from Keelung, Taiwan.</title>
        <authorList>
            <person name="Shieh W.Y."/>
        </authorList>
    </citation>
    <scope>NUCLEOTIDE SEQUENCE [LARGE SCALE GENOMIC DNA]</scope>
    <source>
        <strain evidence="15 16">GTF-13</strain>
    </source>
</reference>
<comment type="caution">
    <text evidence="15">The sequence shown here is derived from an EMBL/GenBank/DDBJ whole genome shotgun (WGS) entry which is preliminary data.</text>
</comment>
<evidence type="ECO:0000256" key="3">
    <source>
        <dbReference type="ARBA" id="ARBA00022490"/>
    </source>
</evidence>
<dbReference type="InterPro" id="IPR001986">
    <property type="entry name" value="Enolpyruvate_Tfrase_dom"/>
</dbReference>
<dbReference type="HAMAP" id="MF_00111">
    <property type="entry name" value="MurA"/>
    <property type="match status" value="1"/>
</dbReference>
<feature type="binding site" evidence="13">
    <location>
        <begin position="122"/>
        <end position="126"/>
    </location>
    <ligand>
        <name>UDP-N-acetyl-alpha-D-glucosamine</name>
        <dbReference type="ChEBI" id="CHEBI:57705"/>
    </ligand>
</feature>
<evidence type="ECO:0000256" key="4">
    <source>
        <dbReference type="ARBA" id="ARBA00022618"/>
    </source>
</evidence>
<dbReference type="CDD" id="cd01555">
    <property type="entry name" value="UdpNAET"/>
    <property type="match status" value="1"/>
</dbReference>
<accession>A0A3P3VLU0</accession>
<dbReference type="Pfam" id="PF00275">
    <property type="entry name" value="EPSP_synthase"/>
    <property type="match status" value="1"/>
</dbReference>
<dbReference type="RefSeq" id="WP_125013982.1">
    <property type="nucleotide sequence ID" value="NZ_QWEZ01000001.1"/>
</dbReference>
<comment type="catalytic activity">
    <reaction evidence="12 13">
        <text>phosphoenolpyruvate + UDP-N-acetyl-alpha-D-glucosamine = UDP-N-acetyl-3-O-(1-carboxyvinyl)-alpha-D-glucosamine + phosphate</text>
        <dbReference type="Rhea" id="RHEA:18681"/>
        <dbReference type="ChEBI" id="CHEBI:43474"/>
        <dbReference type="ChEBI" id="CHEBI:57705"/>
        <dbReference type="ChEBI" id="CHEBI:58702"/>
        <dbReference type="ChEBI" id="CHEBI:68483"/>
        <dbReference type="EC" id="2.5.1.7"/>
    </reaction>
</comment>
<keyword evidence="3 13" id="KW-0963">Cytoplasm</keyword>
<dbReference type="Proteomes" id="UP000280792">
    <property type="component" value="Unassembled WGS sequence"/>
</dbReference>
<dbReference type="InterPro" id="IPR050068">
    <property type="entry name" value="MurA_subfamily"/>
</dbReference>
<proteinExistence type="inferred from homology"/>
<dbReference type="PANTHER" id="PTHR43783:SF1">
    <property type="entry name" value="UDP-N-ACETYLGLUCOSAMINE 1-CARBOXYVINYLTRANSFERASE"/>
    <property type="match status" value="1"/>
</dbReference>
<sequence>MDKLIISGGFRLDGEIRISGAKNAALPILAATLLADEPVTVCNLPHLHDITTMIELFGRMGVELVIDERLNVEVHANSIKSLSAPYELVKTMRASILVLGPMLAHFGEAEVALPGGCAIGSRPVDLHIRGLQQMGADIVVEDGYIRAKVKDRLKGARIFFDTVTVTGTENLLMAACLADGVSVLENAAREPEVVDLANCLIAMGAKIEGHGTDMITVTGVERLHGCTYPVLPDRIETGTYLVAAAATGGRVKLKDTRADILDAVLVKLEEAGAKITIGEDWIELDMEGRRPKAINLRTAPYPAFPTDMQAQFTAMNTIAEGAGQIVETVFENRFMHVNEMMRMGADITVEGNSAVVRGVERLKSAPVMATDLRASASLVIAGLVASGDTVVDRIYHIDRGYECIEEKLQLLGAKIRRVPG</sequence>
<keyword evidence="5 13" id="KW-0808">Transferase</keyword>
<evidence type="ECO:0000256" key="13">
    <source>
        <dbReference type="HAMAP-Rule" id="MF_00111"/>
    </source>
</evidence>
<name>A0A3P3VLU0_9GAMM</name>
<dbReference type="InterPro" id="IPR005750">
    <property type="entry name" value="UDP_GlcNAc_COvinyl_MurA"/>
</dbReference>
<dbReference type="GO" id="GO:0005737">
    <property type="term" value="C:cytoplasm"/>
    <property type="evidence" value="ECO:0007669"/>
    <property type="project" value="UniProtKB-SubCell"/>
</dbReference>
<evidence type="ECO:0000256" key="5">
    <source>
        <dbReference type="ARBA" id="ARBA00022679"/>
    </source>
</evidence>
<dbReference type="SUPFAM" id="SSF55205">
    <property type="entry name" value="EPT/RTPC-like"/>
    <property type="match status" value="1"/>
</dbReference>
<keyword evidence="4 13" id="KW-0132">Cell division</keyword>
<dbReference type="FunFam" id="3.65.10.10:FF:000002">
    <property type="entry name" value="UDP-N-acetylglucosamine 1-carboxyvinyltransferase"/>
    <property type="match status" value="1"/>
</dbReference>
<evidence type="ECO:0000259" key="14">
    <source>
        <dbReference type="Pfam" id="PF00275"/>
    </source>
</evidence>
<feature type="binding site" evidence="13">
    <location>
        <position position="307"/>
    </location>
    <ligand>
        <name>UDP-N-acetyl-alpha-D-glucosamine</name>
        <dbReference type="ChEBI" id="CHEBI:57705"/>
    </ligand>
</feature>
<dbReference type="NCBIfam" id="NF006873">
    <property type="entry name" value="PRK09369.1"/>
    <property type="match status" value="1"/>
</dbReference>
<evidence type="ECO:0000256" key="6">
    <source>
        <dbReference type="ARBA" id="ARBA00022960"/>
    </source>
</evidence>
<dbReference type="NCBIfam" id="TIGR01072">
    <property type="entry name" value="murA"/>
    <property type="match status" value="1"/>
</dbReference>
<keyword evidence="7 13" id="KW-0573">Peptidoglycan synthesis</keyword>
<dbReference type="GO" id="GO:0019277">
    <property type="term" value="P:UDP-N-acetylgalactosamine biosynthetic process"/>
    <property type="evidence" value="ECO:0007669"/>
    <property type="project" value="InterPro"/>
</dbReference>
<dbReference type="GO" id="GO:0009252">
    <property type="term" value="P:peptidoglycan biosynthetic process"/>
    <property type="evidence" value="ECO:0007669"/>
    <property type="project" value="UniProtKB-UniRule"/>
</dbReference>
<dbReference type="GO" id="GO:0051301">
    <property type="term" value="P:cell division"/>
    <property type="evidence" value="ECO:0007669"/>
    <property type="project" value="UniProtKB-KW"/>
</dbReference>
<keyword evidence="10 13" id="KW-0670">Pyruvate</keyword>
<keyword evidence="6 13" id="KW-0133">Cell shape</keyword>
<comment type="subcellular location">
    <subcellularLocation>
        <location evidence="1 13">Cytoplasm</location>
    </subcellularLocation>
</comment>
<protein>
    <recommendedName>
        <fullName evidence="13">UDP-N-acetylglucosamine 1-carboxyvinyltransferase</fullName>
        <ecNumber evidence="13">2.5.1.7</ecNumber>
    </recommendedName>
    <alternativeName>
        <fullName evidence="13">Enoylpyruvate transferase</fullName>
    </alternativeName>
    <alternativeName>
        <fullName evidence="13">UDP-N-acetylglucosamine enolpyruvyl transferase</fullName>
        <shortName evidence="13">EPT</shortName>
    </alternativeName>
</protein>
<feature type="binding site" evidence="13">
    <location>
        <position position="93"/>
    </location>
    <ligand>
        <name>UDP-N-acetyl-alpha-D-glucosamine</name>
        <dbReference type="ChEBI" id="CHEBI:57705"/>
    </ligand>
</feature>
<evidence type="ECO:0000256" key="11">
    <source>
        <dbReference type="ARBA" id="ARBA00038367"/>
    </source>
</evidence>
<dbReference type="InterPro" id="IPR013792">
    <property type="entry name" value="RNA3'P_cycl/enolpyr_Trfase_a/b"/>
</dbReference>
<feature type="active site" description="Proton donor" evidence="13">
    <location>
        <position position="117"/>
    </location>
</feature>
<comment type="caution">
    <text evidence="13">Lacks conserved residue(s) required for the propagation of feature annotation.</text>
</comment>
<comment type="similarity">
    <text evidence="11 13">Belongs to the EPSP synthase family. MurA subfamily.</text>
</comment>
<evidence type="ECO:0000313" key="16">
    <source>
        <dbReference type="Proteomes" id="UP000280792"/>
    </source>
</evidence>
<comment type="function">
    <text evidence="13">Cell wall formation. Adds enolpyruvyl to UDP-N-acetylglucosamine.</text>
</comment>
<dbReference type="EMBL" id="QWEZ01000001">
    <property type="protein sequence ID" value="RRJ83732.1"/>
    <property type="molecule type" value="Genomic_DNA"/>
</dbReference>
<dbReference type="GO" id="GO:0008360">
    <property type="term" value="P:regulation of cell shape"/>
    <property type="evidence" value="ECO:0007669"/>
    <property type="project" value="UniProtKB-KW"/>
</dbReference>
<feature type="modified residue" description="2-(S-cysteinyl)pyruvic acid O-phosphothioketal" evidence="13">
    <location>
        <position position="117"/>
    </location>
</feature>